<dbReference type="EMBL" id="CAUJNA010003444">
    <property type="protein sequence ID" value="CAJ1402215.1"/>
    <property type="molecule type" value="Genomic_DNA"/>
</dbReference>
<keyword evidence="8" id="KW-1185">Reference proteome</keyword>
<sequence length="116" mass="12970">MISAFGLQVQSGHLLYSDFFFTLVTRPSMSVSQEKVYLKQKVDAGAEFVTQMFLDPEIFLDFQKACLKYDKVPIVGITCNTYGGLVRMTELLQRQRGQRQGGEPVQGARSEGIRAG</sequence>
<evidence type="ECO:0000256" key="4">
    <source>
        <dbReference type="ARBA" id="ARBA00022827"/>
    </source>
</evidence>
<dbReference type="GO" id="GO:0006555">
    <property type="term" value="P:methionine metabolic process"/>
    <property type="evidence" value="ECO:0007669"/>
    <property type="project" value="InterPro"/>
</dbReference>
<accession>A0AA36N7U8</accession>
<evidence type="ECO:0000256" key="3">
    <source>
        <dbReference type="ARBA" id="ARBA00022630"/>
    </source>
</evidence>
<dbReference type="Proteomes" id="UP001178507">
    <property type="component" value="Unassembled WGS sequence"/>
</dbReference>
<evidence type="ECO:0000256" key="2">
    <source>
        <dbReference type="ARBA" id="ARBA00004777"/>
    </source>
</evidence>
<dbReference type="AlphaFoldDB" id="A0AA36N7U8"/>
<dbReference type="InterPro" id="IPR029041">
    <property type="entry name" value="FAD-linked_oxidoreductase-like"/>
</dbReference>
<feature type="region of interest" description="Disordered" evidence="6">
    <location>
        <begin position="94"/>
        <end position="116"/>
    </location>
</feature>
<evidence type="ECO:0000313" key="8">
    <source>
        <dbReference type="Proteomes" id="UP001178507"/>
    </source>
</evidence>
<dbReference type="Gene3D" id="3.20.20.220">
    <property type="match status" value="1"/>
</dbReference>
<reference evidence="7" key="1">
    <citation type="submission" date="2023-08" db="EMBL/GenBank/DDBJ databases">
        <authorList>
            <person name="Chen Y."/>
            <person name="Shah S."/>
            <person name="Dougan E. K."/>
            <person name="Thang M."/>
            <person name="Chan C."/>
        </authorList>
    </citation>
    <scope>NUCLEOTIDE SEQUENCE</scope>
</reference>
<keyword evidence="3" id="KW-0285">Flavoprotein</keyword>
<evidence type="ECO:0008006" key="9">
    <source>
        <dbReference type="Google" id="ProtNLM"/>
    </source>
</evidence>
<evidence type="ECO:0000313" key="7">
    <source>
        <dbReference type="EMBL" id="CAJ1402215.1"/>
    </source>
</evidence>
<evidence type="ECO:0000256" key="5">
    <source>
        <dbReference type="ARBA" id="ARBA00023002"/>
    </source>
</evidence>
<dbReference type="Pfam" id="PF02219">
    <property type="entry name" value="MTHFR"/>
    <property type="match status" value="1"/>
</dbReference>
<dbReference type="InterPro" id="IPR003171">
    <property type="entry name" value="Mehydrof_redctse-like"/>
</dbReference>
<proteinExistence type="predicted"/>
<dbReference type="GO" id="GO:0004489">
    <property type="term" value="F:methylenetetrahydrofolate reductase [NAD(P)H] activity"/>
    <property type="evidence" value="ECO:0007669"/>
    <property type="project" value="InterPro"/>
</dbReference>
<dbReference type="SUPFAM" id="SSF51730">
    <property type="entry name" value="FAD-linked oxidoreductase"/>
    <property type="match status" value="1"/>
</dbReference>
<gene>
    <name evidence="7" type="ORF">EVOR1521_LOCUS25156</name>
</gene>
<comment type="cofactor">
    <cofactor evidence="1">
        <name>FAD</name>
        <dbReference type="ChEBI" id="CHEBI:57692"/>
    </cofactor>
</comment>
<keyword evidence="5" id="KW-0560">Oxidoreductase</keyword>
<evidence type="ECO:0000256" key="6">
    <source>
        <dbReference type="SAM" id="MobiDB-lite"/>
    </source>
</evidence>
<name>A0AA36N7U8_9DINO</name>
<evidence type="ECO:0000256" key="1">
    <source>
        <dbReference type="ARBA" id="ARBA00001974"/>
    </source>
</evidence>
<protein>
    <recommendedName>
        <fullName evidence="9">Methylenetetrahydrofolate reductase (NAD(P)H)</fullName>
    </recommendedName>
</protein>
<keyword evidence="4" id="KW-0274">FAD</keyword>
<comment type="caution">
    <text evidence="7">The sequence shown here is derived from an EMBL/GenBank/DDBJ whole genome shotgun (WGS) entry which is preliminary data.</text>
</comment>
<organism evidence="7 8">
    <name type="scientific">Effrenium voratum</name>
    <dbReference type="NCBI Taxonomy" id="2562239"/>
    <lineage>
        <taxon>Eukaryota</taxon>
        <taxon>Sar</taxon>
        <taxon>Alveolata</taxon>
        <taxon>Dinophyceae</taxon>
        <taxon>Suessiales</taxon>
        <taxon>Symbiodiniaceae</taxon>
        <taxon>Effrenium</taxon>
    </lineage>
</organism>
<comment type="pathway">
    <text evidence="2">One-carbon metabolism; tetrahydrofolate interconversion.</text>
</comment>